<dbReference type="PANTHER" id="PTHR46467">
    <property type="entry name" value="TETHER CONTAINING UBX DOMAIN FOR GLUT4"/>
    <property type="match status" value="1"/>
</dbReference>
<proteinExistence type="predicted"/>
<organism evidence="3 4">
    <name type="scientific">Parastrongyloides trichosuri</name>
    <name type="common">Possum-specific nematode worm</name>
    <dbReference type="NCBI Taxonomy" id="131310"/>
    <lineage>
        <taxon>Eukaryota</taxon>
        <taxon>Metazoa</taxon>
        <taxon>Ecdysozoa</taxon>
        <taxon>Nematoda</taxon>
        <taxon>Chromadorea</taxon>
        <taxon>Rhabditida</taxon>
        <taxon>Tylenchina</taxon>
        <taxon>Panagrolaimomorpha</taxon>
        <taxon>Strongyloidoidea</taxon>
        <taxon>Strongyloididae</taxon>
        <taxon>Parastrongyloides</taxon>
    </lineage>
</organism>
<dbReference type="GO" id="GO:0012506">
    <property type="term" value="C:vesicle membrane"/>
    <property type="evidence" value="ECO:0007669"/>
    <property type="project" value="TreeGrafter"/>
</dbReference>
<keyword evidence="3" id="KW-1185">Reference proteome</keyword>
<evidence type="ECO:0000313" key="3">
    <source>
        <dbReference type="Proteomes" id="UP000038045"/>
    </source>
</evidence>
<keyword evidence="1" id="KW-0175">Coiled coil</keyword>
<dbReference type="Proteomes" id="UP000038045">
    <property type="component" value="Unplaced"/>
</dbReference>
<dbReference type="InterPro" id="IPR021569">
    <property type="entry name" value="TUG-UBL1"/>
</dbReference>
<feature type="coiled-coil region" evidence="1">
    <location>
        <begin position="353"/>
        <end position="380"/>
    </location>
</feature>
<reference evidence="4" key="1">
    <citation type="submission" date="2017-02" db="UniProtKB">
        <authorList>
            <consortium name="WormBaseParasite"/>
        </authorList>
    </citation>
    <scope>IDENTIFICATION</scope>
</reference>
<accession>A0A0N4Z0L6</accession>
<feature type="domain" description="TUG ubiquitin-like" evidence="2">
    <location>
        <begin position="8"/>
        <end position="70"/>
    </location>
</feature>
<feature type="coiled-coil region" evidence="1">
    <location>
        <begin position="166"/>
        <end position="251"/>
    </location>
</feature>
<evidence type="ECO:0000313" key="4">
    <source>
        <dbReference type="WBParaSite" id="PTRK_0000024600.1"/>
    </source>
</evidence>
<dbReference type="Gene3D" id="3.10.20.90">
    <property type="entry name" value="Phosphatidylinositol 3-kinase Catalytic Subunit, Chain A, domain 1"/>
    <property type="match status" value="1"/>
</dbReference>
<evidence type="ECO:0000259" key="2">
    <source>
        <dbReference type="Pfam" id="PF11470"/>
    </source>
</evidence>
<protein>
    <submittedName>
        <fullName evidence="4">TUG-UBL1 domain-containing protein</fullName>
    </submittedName>
</protein>
<dbReference type="Pfam" id="PF11470">
    <property type="entry name" value="TUG-UBL1"/>
    <property type="match status" value="1"/>
</dbReference>
<dbReference type="GO" id="GO:0005634">
    <property type="term" value="C:nucleus"/>
    <property type="evidence" value="ECO:0007669"/>
    <property type="project" value="TreeGrafter"/>
</dbReference>
<dbReference type="PANTHER" id="PTHR46467:SF1">
    <property type="entry name" value="TETHER CONTAINING UBX DOMAIN FOR GLUT4"/>
    <property type="match status" value="1"/>
</dbReference>
<dbReference type="AlphaFoldDB" id="A0A0N4Z0L6"/>
<dbReference type="InterPro" id="IPR029071">
    <property type="entry name" value="Ubiquitin-like_domsf"/>
</dbReference>
<dbReference type="SUPFAM" id="SSF54236">
    <property type="entry name" value="Ubiquitin-like"/>
    <property type="match status" value="1"/>
</dbReference>
<dbReference type="GO" id="GO:0006886">
    <property type="term" value="P:intracellular protein transport"/>
    <property type="evidence" value="ECO:0007669"/>
    <property type="project" value="TreeGrafter"/>
</dbReference>
<evidence type="ECO:0000256" key="1">
    <source>
        <dbReference type="SAM" id="Coils"/>
    </source>
</evidence>
<dbReference type="GO" id="GO:0005737">
    <property type="term" value="C:cytoplasm"/>
    <property type="evidence" value="ECO:0007669"/>
    <property type="project" value="TreeGrafter"/>
</dbReference>
<dbReference type="WBParaSite" id="PTRK_0000024600.1">
    <property type="protein sequence ID" value="PTRK_0000024600.1"/>
    <property type="gene ID" value="PTRK_0000024600"/>
</dbReference>
<name>A0A0N4Z0L6_PARTI</name>
<sequence>MASLIVLSPTAHRAIIKVSPGKILREVLEEACFSLGLLPENYKLMHQRKTLDLSLPYRLSGLSNGTTLNLLFSKDLNEVLECTIALQNASGKREQKVLLNSLTLLDVLNEFVVDLNSEDKHPIVMVMNKQFVGVEELKSRTLKSIGIKNDRVLIKYDVRILTEKEKNDMEERIILEANKKKQMEELFNKKQKENEERERLRIQMEKESEARRVFIEEENRKRNAEIEKMKKEYLEEKNKKEVEEIKQLEGKNKRDTNPVFIQQRSARLDRLNSLLNTVETSLASNNMDMLVEDIMTENGRIRSDMVPSIRKYEDPNILPTNIINQVKEQLKVDETCDRKAVIFKKTSHVPMDIDVSEQDFEMTTQEAKRLQKELSDAVNKESNRAMVPKSYVANKNKALKMSSYKHTVIRFELTSEYVLQMCFLSKEKSKEIYESFTSLLKNNSVKYDLSQIVNTIIERSSTKDLIDVDVSPTSTLRFRNKNFSFTSDIMSHFNSELVSLVSDETATEICNDWLKENTIFTPFNPTVNPESVTALNVSRKEQTSLDNNSGTGRLLKFFGKK</sequence>
<dbReference type="GO" id="GO:0042593">
    <property type="term" value="P:glucose homeostasis"/>
    <property type="evidence" value="ECO:0007669"/>
    <property type="project" value="TreeGrafter"/>
</dbReference>
<dbReference type="CDD" id="cd16105">
    <property type="entry name" value="Ubl_ASPSCR1_like"/>
    <property type="match status" value="1"/>
</dbReference>